<evidence type="ECO:0000313" key="2">
    <source>
        <dbReference type="EnsemblPlants" id="PAC:32931957.CDS.1"/>
    </source>
</evidence>
<dbReference type="AlphaFoldDB" id="A0A2K1JNF0"/>
<dbReference type="InParanoid" id="A0A2K1JNF0"/>
<dbReference type="PROSITE" id="PS51257">
    <property type="entry name" value="PROKAR_LIPOPROTEIN"/>
    <property type="match status" value="1"/>
</dbReference>
<dbReference type="PaxDb" id="3218-PP1S37_131V6.1"/>
<dbReference type="EMBL" id="ABEU02000013">
    <property type="protein sequence ID" value="PNR42896.1"/>
    <property type="molecule type" value="Genomic_DNA"/>
</dbReference>
<reference evidence="1 3" key="2">
    <citation type="journal article" date="2018" name="Plant J.">
        <title>The Physcomitrella patens chromosome-scale assembly reveals moss genome structure and evolution.</title>
        <authorList>
            <person name="Lang D."/>
            <person name="Ullrich K.K."/>
            <person name="Murat F."/>
            <person name="Fuchs J."/>
            <person name="Jenkins J."/>
            <person name="Haas F.B."/>
            <person name="Piednoel M."/>
            <person name="Gundlach H."/>
            <person name="Van Bel M."/>
            <person name="Meyberg R."/>
            <person name="Vives C."/>
            <person name="Morata J."/>
            <person name="Symeonidi A."/>
            <person name="Hiss M."/>
            <person name="Muchero W."/>
            <person name="Kamisugi Y."/>
            <person name="Saleh O."/>
            <person name="Blanc G."/>
            <person name="Decker E.L."/>
            <person name="van Gessel N."/>
            <person name="Grimwood J."/>
            <person name="Hayes R.D."/>
            <person name="Graham S.W."/>
            <person name="Gunter L.E."/>
            <person name="McDaniel S.F."/>
            <person name="Hoernstein S.N.W."/>
            <person name="Larsson A."/>
            <person name="Li F.W."/>
            <person name="Perroud P.F."/>
            <person name="Phillips J."/>
            <person name="Ranjan P."/>
            <person name="Rokshar D.S."/>
            <person name="Rothfels C.J."/>
            <person name="Schneider L."/>
            <person name="Shu S."/>
            <person name="Stevenson D.W."/>
            <person name="Thummler F."/>
            <person name="Tillich M."/>
            <person name="Villarreal Aguilar J.C."/>
            <person name="Widiez T."/>
            <person name="Wong G.K."/>
            <person name="Wymore A."/>
            <person name="Zhang Y."/>
            <person name="Zimmer A.D."/>
            <person name="Quatrano R.S."/>
            <person name="Mayer K.F.X."/>
            <person name="Goodstein D."/>
            <person name="Casacuberta J.M."/>
            <person name="Vandepoele K."/>
            <person name="Reski R."/>
            <person name="Cuming A.C."/>
            <person name="Tuskan G.A."/>
            <person name="Maumus F."/>
            <person name="Salse J."/>
            <person name="Schmutz J."/>
            <person name="Rensing S.A."/>
        </authorList>
    </citation>
    <scope>NUCLEOTIDE SEQUENCE [LARGE SCALE GENOMIC DNA]</scope>
    <source>
        <strain evidence="2 3">cv. Gransden 2004</strain>
    </source>
</reference>
<dbReference type="Gramene" id="Pp3c13_22430V3.1">
    <property type="protein sequence ID" value="PAC:32931957.CDS.1"/>
    <property type="gene ID" value="Pp3c13_22430"/>
</dbReference>
<dbReference type="EnsemblPlants" id="Pp3c13_22430V3.1">
    <property type="protein sequence ID" value="PAC:32931957.CDS.1"/>
    <property type="gene ID" value="Pp3c13_22430"/>
</dbReference>
<evidence type="ECO:0000313" key="3">
    <source>
        <dbReference type="Proteomes" id="UP000006727"/>
    </source>
</evidence>
<organism evidence="1">
    <name type="scientific">Physcomitrium patens</name>
    <name type="common">Spreading-leaved earth moss</name>
    <name type="synonym">Physcomitrella patens</name>
    <dbReference type="NCBI Taxonomy" id="3218"/>
    <lineage>
        <taxon>Eukaryota</taxon>
        <taxon>Viridiplantae</taxon>
        <taxon>Streptophyta</taxon>
        <taxon>Embryophyta</taxon>
        <taxon>Bryophyta</taxon>
        <taxon>Bryophytina</taxon>
        <taxon>Bryopsida</taxon>
        <taxon>Funariidae</taxon>
        <taxon>Funariales</taxon>
        <taxon>Funariaceae</taxon>
        <taxon>Physcomitrium</taxon>
    </lineage>
</organism>
<keyword evidence="3" id="KW-1185">Reference proteome</keyword>
<gene>
    <name evidence="1" type="ORF">PHYPA_017728</name>
</gene>
<protein>
    <submittedName>
        <fullName evidence="1 2">Uncharacterized protein</fullName>
    </submittedName>
</protein>
<reference evidence="2" key="3">
    <citation type="submission" date="2020-12" db="UniProtKB">
        <authorList>
            <consortium name="EnsemblPlants"/>
        </authorList>
    </citation>
    <scope>IDENTIFICATION</scope>
</reference>
<accession>A0A2K1JNF0</accession>
<dbReference type="Proteomes" id="UP000006727">
    <property type="component" value="Chromosome 13"/>
</dbReference>
<proteinExistence type="predicted"/>
<dbReference type="EnsemblPlants" id="Pp3c13_22430V3.2">
    <property type="protein sequence ID" value="PAC:32931958.CDS.1"/>
    <property type="gene ID" value="Pp3c13_22430"/>
</dbReference>
<sequence length="114" mass="11717">MQNRLMSADAWLPACTATSGCPLGALHGQAGIDQAVQGAARPGRYPHVPPWLPRRVRLLINAPSLSPPAYMPASPSFRALIPVSACLAVPCRAVPCGDPSPVGPGRQGASKAGD</sequence>
<reference evidence="1 3" key="1">
    <citation type="journal article" date="2008" name="Science">
        <title>The Physcomitrella genome reveals evolutionary insights into the conquest of land by plants.</title>
        <authorList>
            <person name="Rensing S."/>
            <person name="Lang D."/>
            <person name="Zimmer A."/>
            <person name="Terry A."/>
            <person name="Salamov A."/>
            <person name="Shapiro H."/>
            <person name="Nishiyama T."/>
            <person name="Perroud P.-F."/>
            <person name="Lindquist E."/>
            <person name="Kamisugi Y."/>
            <person name="Tanahashi T."/>
            <person name="Sakakibara K."/>
            <person name="Fujita T."/>
            <person name="Oishi K."/>
            <person name="Shin-I T."/>
            <person name="Kuroki Y."/>
            <person name="Toyoda A."/>
            <person name="Suzuki Y."/>
            <person name="Hashimoto A."/>
            <person name="Yamaguchi K."/>
            <person name="Sugano A."/>
            <person name="Kohara Y."/>
            <person name="Fujiyama A."/>
            <person name="Anterola A."/>
            <person name="Aoki S."/>
            <person name="Ashton N."/>
            <person name="Barbazuk W.B."/>
            <person name="Barker E."/>
            <person name="Bennetzen J."/>
            <person name="Bezanilla M."/>
            <person name="Blankenship R."/>
            <person name="Cho S.H."/>
            <person name="Dutcher S."/>
            <person name="Estelle M."/>
            <person name="Fawcett J.A."/>
            <person name="Gundlach H."/>
            <person name="Hanada K."/>
            <person name="Heyl A."/>
            <person name="Hicks K.A."/>
            <person name="Hugh J."/>
            <person name="Lohr M."/>
            <person name="Mayer K."/>
            <person name="Melkozernov A."/>
            <person name="Murata T."/>
            <person name="Nelson D."/>
            <person name="Pils B."/>
            <person name="Prigge M."/>
            <person name="Reiss B."/>
            <person name="Renner T."/>
            <person name="Rombauts S."/>
            <person name="Rushton P."/>
            <person name="Sanderfoot A."/>
            <person name="Schween G."/>
            <person name="Shiu S.-H."/>
            <person name="Stueber K."/>
            <person name="Theodoulou F.L."/>
            <person name="Tu H."/>
            <person name="Van de Peer Y."/>
            <person name="Verrier P.J."/>
            <person name="Waters E."/>
            <person name="Wood A."/>
            <person name="Yang L."/>
            <person name="Cove D."/>
            <person name="Cuming A."/>
            <person name="Hasebe M."/>
            <person name="Lucas S."/>
            <person name="Mishler D.B."/>
            <person name="Reski R."/>
            <person name="Grigoriev I."/>
            <person name="Quatrano R.S."/>
            <person name="Boore J.L."/>
        </authorList>
    </citation>
    <scope>NUCLEOTIDE SEQUENCE [LARGE SCALE GENOMIC DNA]</scope>
    <source>
        <strain evidence="2 3">cv. Gransden 2004</strain>
    </source>
</reference>
<evidence type="ECO:0000313" key="1">
    <source>
        <dbReference type="EMBL" id="PNR42896.1"/>
    </source>
</evidence>
<dbReference type="Gramene" id="Pp3c13_22430V3.2">
    <property type="protein sequence ID" value="PAC:32931958.CDS.1"/>
    <property type="gene ID" value="Pp3c13_22430"/>
</dbReference>
<name>A0A2K1JNF0_PHYPA</name>